<dbReference type="PANTHER" id="PTHR43179">
    <property type="entry name" value="RHAMNOSYLTRANSFERASE WBBL"/>
    <property type="match status" value="1"/>
</dbReference>
<dbReference type="Pfam" id="PF00535">
    <property type="entry name" value="Glycos_transf_2"/>
    <property type="match status" value="1"/>
</dbReference>
<protein>
    <submittedName>
        <fullName evidence="4">Glycosyltransferase</fullName>
        <ecNumber evidence="4">2.4.-.-</ecNumber>
    </submittedName>
</protein>
<name>A0ABU9PZQ8_9BURK</name>
<accession>A0ABU9PZQ8</accession>
<keyword evidence="4" id="KW-0328">Glycosyltransferase</keyword>
<dbReference type="Gene3D" id="3.40.50.2000">
    <property type="entry name" value="Glycogen Phosphorylase B"/>
    <property type="match status" value="1"/>
</dbReference>
<gene>
    <name evidence="4" type="ORF">V8G57_18920</name>
</gene>
<reference evidence="4 5" key="1">
    <citation type="submission" date="2024-02" db="EMBL/GenBank/DDBJ databases">
        <title>Draft genome sequence of Collimonas sp. strain H4R21, an effective mineral-weathering bacterial strain isolated from the beech rhizosphere.</title>
        <authorList>
            <person name="Morin E."/>
            <person name="Uroz S."/>
            <person name="Leveau J.H.J."/>
            <person name="Kumar R."/>
            <person name="Rey M.W."/>
            <person name="Pham J."/>
        </authorList>
    </citation>
    <scope>NUCLEOTIDE SEQUENCE [LARGE SCALE GENOMIC DNA]</scope>
    <source>
        <strain evidence="4 5">H4R21</strain>
    </source>
</reference>
<evidence type="ECO:0000259" key="2">
    <source>
        <dbReference type="Pfam" id="PF00535"/>
    </source>
</evidence>
<evidence type="ECO:0000313" key="4">
    <source>
        <dbReference type="EMBL" id="MEM4989466.1"/>
    </source>
</evidence>
<evidence type="ECO:0000256" key="1">
    <source>
        <dbReference type="SAM" id="Coils"/>
    </source>
</evidence>
<dbReference type="InterPro" id="IPR013216">
    <property type="entry name" value="Methyltransf_11"/>
</dbReference>
<dbReference type="CDD" id="cd04186">
    <property type="entry name" value="GT_2_like_c"/>
    <property type="match status" value="1"/>
</dbReference>
<evidence type="ECO:0000259" key="3">
    <source>
        <dbReference type="Pfam" id="PF08241"/>
    </source>
</evidence>
<feature type="domain" description="Methyltransferase type 11" evidence="3">
    <location>
        <begin position="44"/>
        <end position="137"/>
    </location>
</feature>
<dbReference type="EC" id="2.4.-.-" evidence="4"/>
<feature type="coiled-coil region" evidence="1">
    <location>
        <begin position="268"/>
        <end position="323"/>
    </location>
</feature>
<comment type="caution">
    <text evidence="4">The sequence shown here is derived from an EMBL/GenBank/DDBJ whole genome shotgun (WGS) entry which is preliminary data.</text>
</comment>
<proteinExistence type="predicted"/>
<dbReference type="SUPFAM" id="SSF53756">
    <property type="entry name" value="UDP-Glycosyltransferase/glycogen phosphorylase"/>
    <property type="match status" value="1"/>
</dbReference>
<dbReference type="GO" id="GO:0016757">
    <property type="term" value="F:glycosyltransferase activity"/>
    <property type="evidence" value="ECO:0007669"/>
    <property type="project" value="UniProtKB-KW"/>
</dbReference>
<dbReference type="Proteomes" id="UP001495910">
    <property type="component" value="Unassembled WGS sequence"/>
</dbReference>
<dbReference type="EMBL" id="JBANDC010000014">
    <property type="protein sequence ID" value="MEM4989466.1"/>
    <property type="molecule type" value="Genomic_DNA"/>
</dbReference>
<dbReference type="Gene3D" id="3.40.50.150">
    <property type="entry name" value="Vaccinia Virus protein VP39"/>
    <property type="match status" value="1"/>
</dbReference>
<dbReference type="InterPro" id="IPR001173">
    <property type="entry name" value="Glyco_trans_2-like"/>
</dbReference>
<evidence type="ECO:0000313" key="5">
    <source>
        <dbReference type="Proteomes" id="UP001495910"/>
    </source>
</evidence>
<dbReference type="CDD" id="cd02440">
    <property type="entry name" value="AdoMet_MTases"/>
    <property type="match status" value="1"/>
</dbReference>
<dbReference type="PANTHER" id="PTHR43179:SF7">
    <property type="entry name" value="RHAMNOSYLTRANSFERASE WBBL"/>
    <property type="match status" value="1"/>
</dbReference>
<dbReference type="Gene3D" id="3.90.550.10">
    <property type="entry name" value="Spore Coat Polysaccharide Biosynthesis Protein SpsA, Chain A"/>
    <property type="match status" value="1"/>
</dbReference>
<dbReference type="SUPFAM" id="SSF53335">
    <property type="entry name" value="S-adenosyl-L-methionine-dependent methyltransferases"/>
    <property type="match status" value="1"/>
</dbReference>
<dbReference type="SUPFAM" id="SSF53448">
    <property type="entry name" value="Nucleotide-diphospho-sugar transferases"/>
    <property type="match status" value="1"/>
</dbReference>
<dbReference type="Pfam" id="PF13692">
    <property type="entry name" value="Glyco_trans_1_4"/>
    <property type="match status" value="1"/>
</dbReference>
<feature type="domain" description="Glycosyltransferase 2-like" evidence="2">
    <location>
        <begin position="430"/>
        <end position="600"/>
    </location>
</feature>
<sequence>MTTELDGLEFTGERFVPEEQGNIVLEHLHRYLQACEIAGGKVVLDIASGEGYGSAMLANKALQVIGVDISEEAVEHAKNRYQKKNLEYRVGSCASIPLPDASVDMIVSFETIEHHDQHEEMMQEFKRVLRPNGVVLISSPDKYHYSIEPGYSNPYHVKELLEQEFKQLLGNYFKNTSYFGQRIVYGSGIFSESMATRSSSYSYQGKIVGQVPGMSKPVYWVAIASDGELPVLASGMLEQPINDSELIREWSRVVAERDGQIREWSRVATERNRQLVNMQQIVNQLERRVSTLSTETVKRGEWAVDLDLQLQQAQAELSSLTSSHSWKITMPLRESRRWLTHPVAQAKRYVKFAARTGRALYLRLPLSEETRAGHRSALEKYAPRLLRASLGQIVPPAPLQARAVVGTPYSEFDLSKNKIELATSLTPLVSVIVPIYGKSNYTLRCLASIAAHSPALAFEIIVVDDCSPDDSANILRGIKGIRLISNQENQGFIRSCNLGAKAANGQYLCFLNNDTEVTSGWLDELLRTFREFPGTGLVGSKLVYPDGSLQEAGGIIWQDGSAWNFGRNQDQLQPMYNYAREVDYCSGASIMLTKSLFEELGGFDEHYLPAYCEDSDLALKIRDRGYRVIYQPLSVVVHYEGITSGTDTGQGAKAYQVANLQKQFQRWQKRLASHQANGVDVDDAKDRMAKRRVLVLDHCTPTPDQDAGSVITFNLLLLLREMDFQVTFIPENNFLYLPDYTSALQRAGIEVLYAPYCNSVKQHVIEVGERYDLVFMFRPMVVVNHLDVVRRWCPQAKVLFHTVDLHYLRMSREADMLGDAVKQEESEQMKKVEFDGIRGADASIVVSVTEQEILRRELPDQKIHVFPLIMDIRGTDKTFNDRCDIVFVGGYQHVPNIDAVIYFVTEIMPILRQKLPGVRFYAVGSNVPEQIEALASEDVIITGFVEDLSPLLDRMRVSVAPLRFGAGIKGKIGTSMAAGLPAVATTLAAEGMSLTPGQNILVADGAQAFADAVVQLYQDEPLWTQLSEAGIAFAESAWGAEAAWKTLGNILHDLDLDVERNTRPLALWCNKLDVKPAAQGTL</sequence>
<organism evidence="4 5">
    <name type="scientific">Collimonas rhizosphaerae</name>
    <dbReference type="NCBI Taxonomy" id="3126357"/>
    <lineage>
        <taxon>Bacteria</taxon>
        <taxon>Pseudomonadati</taxon>
        <taxon>Pseudomonadota</taxon>
        <taxon>Betaproteobacteria</taxon>
        <taxon>Burkholderiales</taxon>
        <taxon>Oxalobacteraceae</taxon>
        <taxon>Collimonas</taxon>
    </lineage>
</organism>
<dbReference type="Pfam" id="PF08241">
    <property type="entry name" value="Methyltransf_11"/>
    <property type="match status" value="1"/>
</dbReference>
<dbReference type="InterPro" id="IPR029063">
    <property type="entry name" value="SAM-dependent_MTases_sf"/>
</dbReference>
<keyword evidence="1" id="KW-0175">Coiled coil</keyword>
<keyword evidence="4" id="KW-0808">Transferase</keyword>
<dbReference type="CDD" id="cd03801">
    <property type="entry name" value="GT4_PimA-like"/>
    <property type="match status" value="1"/>
</dbReference>
<dbReference type="InterPro" id="IPR029044">
    <property type="entry name" value="Nucleotide-diphossugar_trans"/>
</dbReference>
<keyword evidence="5" id="KW-1185">Reference proteome</keyword>
<dbReference type="RefSeq" id="WP_342830662.1">
    <property type="nucleotide sequence ID" value="NZ_JBANDC010000014.1"/>
</dbReference>